<dbReference type="PANTHER" id="PTHR46527:SF1">
    <property type="entry name" value="NUCLEOPORIN NUP42"/>
    <property type="match status" value="1"/>
</dbReference>
<comment type="caution">
    <text evidence="3">The sequence shown here is derived from an EMBL/GenBank/DDBJ whole genome shotgun (WGS) entry which is preliminary data.</text>
</comment>
<evidence type="ECO:0000256" key="2">
    <source>
        <dbReference type="ARBA" id="ARBA00023242"/>
    </source>
</evidence>
<dbReference type="GO" id="GO:0005634">
    <property type="term" value="C:nucleus"/>
    <property type="evidence" value="ECO:0007669"/>
    <property type="project" value="UniProtKB-SubCell"/>
</dbReference>
<reference evidence="3 4" key="1">
    <citation type="journal article" date="2013" name="BMC Genomics">
        <title>The miniature genome of a carnivorous plant Genlisea aurea contains a low number of genes and short non-coding sequences.</title>
        <authorList>
            <person name="Leushkin E.V."/>
            <person name="Sutormin R.A."/>
            <person name="Nabieva E.R."/>
            <person name="Penin A.A."/>
            <person name="Kondrashov A.S."/>
            <person name="Logacheva M.D."/>
        </authorList>
    </citation>
    <scope>NUCLEOTIDE SEQUENCE [LARGE SCALE GENOMIC DNA]</scope>
</reference>
<gene>
    <name evidence="3" type="ORF">M569_15151</name>
</gene>
<accession>S8BYH8</accession>
<comment type="subcellular location">
    <subcellularLocation>
        <location evidence="1">Nucleus</location>
    </subcellularLocation>
</comment>
<dbReference type="EMBL" id="AUSU01008189">
    <property type="protein sequence ID" value="EPS59655.1"/>
    <property type="molecule type" value="Genomic_DNA"/>
</dbReference>
<keyword evidence="4" id="KW-1185">Reference proteome</keyword>
<evidence type="ECO:0000313" key="3">
    <source>
        <dbReference type="EMBL" id="EPS59655.1"/>
    </source>
</evidence>
<evidence type="ECO:0000313" key="4">
    <source>
        <dbReference type="Proteomes" id="UP000015453"/>
    </source>
</evidence>
<dbReference type="OrthoDB" id="250836at2759"/>
<name>S8BYH8_9LAMI</name>
<sequence length="242" mass="26151">LMTSICSGPCDIIGDTSYEELRAQAYNDAKYGKSLQYIIERERSLINSKQAEFQNLAAKPQRFAAAAASSFQNPLAAINSTPPQITSKPFAPTVGGFGQISSAQNNFGNGSFPNYYIGQSDAPKIIQRSGNVFDNSGFNKSGAFGPQSIIQRPVQNTFAFGSANAGNVASSTSPFKANNSSDTQINFNFNQTSLTTGVEQQFSGITPSEENSNLDIEIWTKAEWKWNAGEIPEEPPPDICIH</sequence>
<dbReference type="InterPro" id="IPR051767">
    <property type="entry name" value="Nucleoporin_NUP42"/>
</dbReference>
<evidence type="ECO:0000256" key="1">
    <source>
        <dbReference type="ARBA" id="ARBA00004123"/>
    </source>
</evidence>
<dbReference type="AlphaFoldDB" id="S8BYH8"/>
<feature type="non-terminal residue" evidence="3">
    <location>
        <position position="1"/>
    </location>
</feature>
<organism evidence="3 4">
    <name type="scientific">Genlisea aurea</name>
    <dbReference type="NCBI Taxonomy" id="192259"/>
    <lineage>
        <taxon>Eukaryota</taxon>
        <taxon>Viridiplantae</taxon>
        <taxon>Streptophyta</taxon>
        <taxon>Embryophyta</taxon>
        <taxon>Tracheophyta</taxon>
        <taxon>Spermatophyta</taxon>
        <taxon>Magnoliopsida</taxon>
        <taxon>eudicotyledons</taxon>
        <taxon>Gunneridae</taxon>
        <taxon>Pentapetalae</taxon>
        <taxon>asterids</taxon>
        <taxon>lamiids</taxon>
        <taxon>Lamiales</taxon>
        <taxon>Lentibulariaceae</taxon>
        <taxon>Genlisea</taxon>
    </lineage>
</organism>
<dbReference type="Proteomes" id="UP000015453">
    <property type="component" value="Unassembled WGS sequence"/>
</dbReference>
<protein>
    <submittedName>
        <fullName evidence="3">Uncharacterized protein</fullName>
    </submittedName>
</protein>
<keyword evidence="2" id="KW-0539">Nucleus</keyword>
<proteinExistence type="predicted"/>
<dbReference type="PANTHER" id="PTHR46527">
    <property type="entry name" value="NUCLEOPORIN-LIKE PROTEIN 2"/>
    <property type="match status" value="1"/>
</dbReference>